<protein>
    <recommendedName>
        <fullName evidence="1">UPF0303 protein BM536_013185</fullName>
    </recommendedName>
</protein>
<reference evidence="3" key="1">
    <citation type="submission" date="2016-11" db="EMBL/GenBank/DDBJ databases">
        <authorList>
            <person name="Schniete J.K."/>
            <person name="Salih T."/>
            <person name="Algora Gallardo L."/>
            <person name="Martinez Fernandez S."/>
            <person name="Herron P.R."/>
        </authorList>
    </citation>
    <scope>NUCLEOTIDE SEQUENCE [LARGE SCALE GENOMIC DNA]</scope>
    <source>
        <strain evidence="3">DSM 41896</strain>
    </source>
</reference>
<dbReference type="PANTHER" id="PTHR28255:SF1">
    <property type="entry name" value="UPF0303 PROTEIN YBR137W"/>
    <property type="match status" value="1"/>
</dbReference>
<evidence type="ECO:0000256" key="1">
    <source>
        <dbReference type="HAMAP-Rule" id="MF_00761"/>
    </source>
</evidence>
<sequence length="170" mass="19040">MTHEFTPRITPEITPPLEELQAQERRLVFRQFTFDDAWALGSLLVELARERQAPVAIDIHRAGQQLFHAALPGSAPDNDAWIARKRRVVERYGASSYLVGSRQRAKGTTFEESSRLDPDEYAAHGGSFPINVEGVGVIGAVTVSGLPQLEDHRFVVEALEQFLEKYQGLR</sequence>
<evidence type="ECO:0000313" key="3">
    <source>
        <dbReference type="Proteomes" id="UP000184286"/>
    </source>
</evidence>
<reference evidence="2 3" key="2">
    <citation type="submission" date="2017-02" db="EMBL/GenBank/DDBJ databases">
        <title>Draft genome sequence of Streptomyces phaeoluteigriseus type strain DSM41896.</title>
        <authorList>
            <person name="Salih T.S."/>
            <person name="Algora Gallardo L."/>
            <person name="Melo Santos T."/>
            <person name="Filgueira Martinez S."/>
            <person name="Herron P.R."/>
        </authorList>
    </citation>
    <scope>NUCLEOTIDE SEQUENCE [LARGE SCALE GENOMIC DNA]</scope>
    <source>
        <strain evidence="2 3">DSM 41896</strain>
    </source>
</reference>
<dbReference type="AlphaFoldDB" id="A0A1V6MT67"/>
<proteinExistence type="inferred from homology"/>
<gene>
    <name evidence="2" type="ORF">BM536_013185</name>
</gene>
<dbReference type="Proteomes" id="UP000184286">
    <property type="component" value="Unassembled WGS sequence"/>
</dbReference>
<dbReference type="STRING" id="114686.BM536_013185"/>
<dbReference type="InterPro" id="IPR010371">
    <property type="entry name" value="YBR137W-like"/>
</dbReference>
<comment type="caution">
    <text evidence="2">The sequence shown here is derived from an EMBL/GenBank/DDBJ whole genome shotgun (WGS) entry which is preliminary data.</text>
</comment>
<dbReference type="OrthoDB" id="9815315at2"/>
<comment type="similarity">
    <text evidence="1">Belongs to the UPF0303 family.</text>
</comment>
<dbReference type="Gene3D" id="3.30.450.150">
    <property type="entry name" value="Haem-degrading domain"/>
    <property type="match status" value="1"/>
</dbReference>
<name>A0A1V6MT67_9ACTN</name>
<evidence type="ECO:0000313" key="2">
    <source>
        <dbReference type="EMBL" id="OQD55506.1"/>
    </source>
</evidence>
<dbReference type="Pfam" id="PF03928">
    <property type="entry name" value="HbpS-like"/>
    <property type="match status" value="1"/>
</dbReference>
<dbReference type="InterPro" id="IPR005624">
    <property type="entry name" value="PduO/GlcC-like"/>
</dbReference>
<dbReference type="NCBIfam" id="NF002696">
    <property type="entry name" value="PRK02487.1-5"/>
    <property type="match status" value="1"/>
</dbReference>
<dbReference type="HAMAP" id="MF_00761">
    <property type="entry name" value="UPF0303"/>
    <property type="match status" value="1"/>
</dbReference>
<dbReference type="EMBL" id="MPOH02000011">
    <property type="protein sequence ID" value="OQD55506.1"/>
    <property type="molecule type" value="Genomic_DNA"/>
</dbReference>
<accession>A0A1V6MT67</accession>
<dbReference type="SUPFAM" id="SSF143744">
    <property type="entry name" value="GlcG-like"/>
    <property type="match status" value="1"/>
</dbReference>
<organism evidence="2 3">
    <name type="scientific">Streptomyces phaeoluteigriseus</name>
    <dbReference type="NCBI Taxonomy" id="114686"/>
    <lineage>
        <taxon>Bacteria</taxon>
        <taxon>Bacillati</taxon>
        <taxon>Actinomycetota</taxon>
        <taxon>Actinomycetes</taxon>
        <taxon>Kitasatosporales</taxon>
        <taxon>Streptomycetaceae</taxon>
        <taxon>Streptomyces</taxon>
        <taxon>Streptomyces aurantiacus group</taxon>
    </lineage>
</organism>
<dbReference type="PIRSF" id="PIRSF008757">
    <property type="entry name" value="UCP008757"/>
    <property type="match status" value="1"/>
</dbReference>
<dbReference type="RefSeq" id="WP_073496696.1">
    <property type="nucleotide sequence ID" value="NZ_MPOH02000011.1"/>
</dbReference>
<dbReference type="InterPro" id="IPR038084">
    <property type="entry name" value="PduO/GlcC-like_sf"/>
</dbReference>
<dbReference type="PANTHER" id="PTHR28255">
    <property type="match status" value="1"/>
</dbReference>